<protein>
    <recommendedName>
        <fullName evidence="3">Phenylacetate--CoA ligase family protein</fullName>
    </recommendedName>
</protein>
<proteinExistence type="predicted"/>
<evidence type="ECO:0000313" key="1">
    <source>
        <dbReference type="EMBL" id="ESP05765.1"/>
    </source>
</evidence>
<reference evidence="1 2" key="1">
    <citation type="submission" date="2013-08" db="EMBL/GenBank/DDBJ databases">
        <title>The Genome Sequence of Escherichia coli HVH 36 (4-5675286).</title>
        <authorList>
            <consortium name="The Broad Institute Genome Sequencing Platform"/>
            <consortium name="The Broad Institute Genome Sequencing Center for Infectious Disease"/>
            <person name="Feldgarden M."/>
            <person name="Frimodt-Moller N."/>
            <person name="Leihof R.F."/>
            <person name="Rasmussen L."/>
            <person name="Young S.K."/>
            <person name="Zeng Q."/>
            <person name="Gargeya S."/>
            <person name="Fitzgerald M."/>
            <person name="Abouelleil A."/>
            <person name="Alvarado L."/>
            <person name="Berlin A.M."/>
            <person name="Chapman S.B."/>
            <person name="Gainer-Dewar J."/>
            <person name="Goldberg J."/>
            <person name="Gnerre S."/>
            <person name="Griggs A."/>
            <person name="Gujja S."/>
            <person name="Hansen M."/>
            <person name="Howarth C."/>
            <person name="Imamovic A."/>
            <person name="Ireland A."/>
            <person name="Larimer J."/>
            <person name="McCowan C."/>
            <person name="Murphy C."/>
            <person name="Pearson M."/>
            <person name="Poon T."/>
            <person name="Priest M."/>
            <person name="Roberts A."/>
            <person name="Saif S."/>
            <person name="Shea T."/>
            <person name="Sykes S."/>
            <person name="Wortman J."/>
            <person name="Nusbaum C."/>
            <person name="Birren B."/>
        </authorList>
    </citation>
    <scope>NUCLEOTIDE SEQUENCE [LARGE SCALE GENOMIC DNA]</scope>
    <source>
        <strain evidence="2">HVH 36 (4-5675286)</strain>
    </source>
</reference>
<name>A0A7U9NXK1_ECOLX</name>
<sequence>MECMIITIDCEFRMSLRTAINFVKLSIPNIIKYNWHYFSKLKFLLKSISYTHRQISDYQQYQLKKTISAYCKLRNINVMANENIQNFPLSVKKDYFSDFAFTSTSPRKTYKTNTGGTTGSPLTMYKSRKDLAYEAAYVDFYLMQYGVNVYLPYKAVRIRGEKVNGWYQKRGYNKYSLSSYSINSETCQQYHHFLKVFSPEVIFAYPSSLYLLCKELKERGVKEKIKAKVIVCSSECLFEHQYQLIQEYFDASIINLFGNTEHTVFAVDVMDGNGFTVNPFYSYIENIDGKLVSTSFNDDNMPFLRYVSDDLISIDESGKVKLEGRIQDIAKGKSGQEYALVGLIFGQHFTFFDYIKEMQIVQNYQGVIEFHYFSPQKVESCILEQTLAIISDVTKGDLDVKFDWQKSPLPRTKAGKLKFFISNID</sequence>
<accession>A0A7U9NXK1</accession>
<dbReference type="Proteomes" id="UP000017766">
    <property type="component" value="Unassembled WGS sequence"/>
</dbReference>
<dbReference type="Gene3D" id="3.40.50.12780">
    <property type="entry name" value="N-terminal domain of ligase-like"/>
    <property type="match status" value="1"/>
</dbReference>
<dbReference type="SUPFAM" id="SSF56801">
    <property type="entry name" value="Acetyl-CoA synthetase-like"/>
    <property type="match status" value="1"/>
</dbReference>
<organism evidence="1 2">
    <name type="scientific">Escherichia coli HVH 36</name>
    <name type="common">4-5675286</name>
    <dbReference type="NCBI Taxonomy" id="1280986"/>
    <lineage>
        <taxon>Bacteria</taxon>
        <taxon>Pseudomonadati</taxon>
        <taxon>Pseudomonadota</taxon>
        <taxon>Gammaproteobacteria</taxon>
        <taxon>Enterobacterales</taxon>
        <taxon>Enterobacteriaceae</taxon>
        <taxon>Escherichia</taxon>
    </lineage>
</organism>
<comment type="caution">
    <text evidence="1">The sequence shown here is derived from an EMBL/GenBank/DDBJ whole genome shotgun (WGS) entry which is preliminary data.</text>
</comment>
<evidence type="ECO:0000313" key="2">
    <source>
        <dbReference type="Proteomes" id="UP000017766"/>
    </source>
</evidence>
<dbReference type="AlphaFoldDB" id="A0A7U9NXK1"/>
<evidence type="ECO:0008006" key="3">
    <source>
        <dbReference type="Google" id="ProtNLM"/>
    </source>
</evidence>
<dbReference type="PANTHER" id="PTHR36932">
    <property type="entry name" value="CAPSULAR POLYSACCHARIDE BIOSYNTHESIS PROTEIN"/>
    <property type="match status" value="1"/>
</dbReference>
<dbReference type="InterPro" id="IPR053158">
    <property type="entry name" value="CapK_Type1_Caps_Biosynth"/>
</dbReference>
<dbReference type="PANTHER" id="PTHR36932:SF1">
    <property type="entry name" value="CAPSULAR POLYSACCHARIDE BIOSYNTHESIS PROTEIN"/>
    <property type="match status" value="1"/>
</dbReference>
<dbReference type="EMBL" id="AYLQ01000059">
    <property type="protein sequence ID" value="ESP05765.1"/>
    <property type="molecule type" value="Genomic_DNA"/>
</dbReference>
<gene>
    <name evidence="1" type="ORF">G711_05114</name>
</gene>
<dbReference type="RefSeq" id="WP_023356337.1">
    <property type="nucleotide sequence ID" value="NZ_KI538665.1"/>
</dbReference>
<dbReference type="InterPro" id="IPR042099">
    <property type="entry name" value="ANL_N_sf"/>
</dbReference>